<keyword evidence="5 6" id="KW-0413">Isomerase</keyword>
<comment type="catalytic activity">
    <reaction evidence="6">
        <text>alpha-D-ribose 1-phosphate = D-ribose 5-phosphate</text>
        <dbReference type="Rhea" id="RHEA:18793"/>
        <dbReference type="ChEBI" id="CHEBI:57720"/>
        <dbReference type="ChEBI" id="CHEBI:78346"/>
        <dbReference type="EC" id="5.4.2.7"/>
    </reaction>
</comment>
<keyword evidence="3 6" id="KW-0479">Metal-binding</keyword>
<dbReference type="UniPathway" id="UPA00087">
    <property type="reaction ID" value="UER00173"/>
</dbReference>
<evidence type="ECO:0000259" key="8">
    <source>
        <dbReference type="Pfam" id="PF01676"/>
    </source>
</evidence>
<dbReference type="SUPFAM" id="SSF143856">
    <property type="entry name" value="DeoB insert domain-like"/>
    <property type="match status" value="1"/>
</dbReference>
<feature type="binding site" evidence="6">
    <location>
        <position position="286"/>
    </location>
    <ligand>
        <name>Mn(2+)</name>
        <dbReference type="ChEBI" id="CHEBI:29035"/>
        <label>2</label>
    </ligand>
</feature>
<dbReference type="GO" id="GO:0005829">
    <property type="term" value="C:cytosol"/>
    <property type="evidence" value="ECO:0007669"/>
    <property type="project" value="TreeGrafter"/>
</dbReference>
<comment type="subcellular location">
    <subcellularLocation>
        <location evidence="6">Cytoplasm</location>
    </subcellularLocation>
</comment>
<evidence type="ECO:0000256" key="5">
    <source>
        <dbReference type="ARBA" id="ARBA00023235"/>
    </source>
</evidence>
<dbReference type="InterPro" id="IPR017850">
    <property type="entry name" value="Alkaline_phosphatase_core_sf"/>
</dbReference>
<dbReference type="Gene3D" id="3.40.720.10">
    <property type="entry name" value="Alkaline Phosphatase, subunit A"/>
    <property type="match status" value="1"/>
</dbReference>
<dbReference type="HAMAP" id="MF_00740">
    <property type="entry name" value="Phosphopentomut"/>
    <property type="match status" value="1"/>
</dbReference>
<comment type="cofactor">
    <cofactor evidence="6">
        <name>Mn(2+)</name>
        <dbReference type="ChEBI" id="CHEBI:29035"/>
    </cofactor>
    <text evidence="6">Binds 2 manganese ions.</text>
</comment>
<dbReference type="GO" id="GO:0008973">
    <property type="term" value="F:phosphopentomutase activity"/>
    <property type="evidence" value="ECO:0007669"/>
    <property type="project" value="UniProtKB-UniRule"/>
</dbReference>
<comment type="similarity">
    <text evidence="1 6">Belongs to the phosphopentomutase family.</text>
</comment>
<keyword evidence="2 6" id="KW-0963">Cytoplasm</keyword>
<dbReference type="FunFam" id="3.30.70.1250:FF:000001">
    <property type="entry name" value="Phosphopentomutase"/>
    <property type="match status" value="1"/>
</dbReference>
<dbReference type="NCBIfam" id="NF003766">
    <property type="entry name" value="PRK05362.1"/>
    <property type="match status" value="1"/>
</dbReference>
<feature type="binding site" evidence="6">
    <location>
        <position position="281"/>
    </location>
    <ligand>
        <name>Mn(2+)</name>
        <dbReference type="ChEBI" id="CHEBI:29035"/>
        <label>2</label>
    </ligand>
</feature>
<comment type="function">
    <text evidence="6">Isomerase that catalyzes the conversion of deoxy-ribose 1-phosphate (dRib-1-P) and ribose 1-phosphate (Rib-1-P) to deoxy-ribose 5-phosphate (dRib-5-P) and ribose 5-phosphate (Rib-5-P), respectively.</text>
</comment>
<dbReference type="GO" id="GO:0043094">
    <property type="term" value="P:metabolic compound salvage"/>
    <property type="evidence" value="ECO:0007669"/>
    <property type="project" value="UniProtKB-UniRule"/>
</dbReference>
<dbReference type="GO" id="GO:0009117">
    <property type="term" value="P:nucleotide metabolic process"/>
    <property type="evidence" value="ECO:0007669"/>
    <property type="project" value="UniProtKB-UniRule"/>
</dbReference>
<dbReference type="CDD" id="cd16009">
    <property type="entry name" value="PPM"/>
    <property type="match status" value="1"/>
</dbReference>
<evidence type="ECO:0000313" key="9">
    <source>
        <dbReference type="EMBL" id="SDD07775.1"/>
    </source>
</evidence>
<dbReference type="STRING" id="2741.SAMN04489866_101114"/>
<feature type="binding site" evidence="6">
    <location>
        <position position="334"/>
    </location>
    <ligand>
        <name>Mn(2+)</name>
        <dbReference type="ChEBI" id="CHEBI:29035"/>
        <label>2</label>
    </ligand>
</feature>
<comment type="pathway">
    <text evidence="6">Carbohydrate degradation; 2-deoxy-D-ribose 1-phosphate degradation; D-glyceraldehyde 3-phosphate and acetaldehyde from 2-deoxy-alpha-D-ribose 1-phosphate: step 1/2.</text>
</comment>
<proteinExistence type="inferred from homology"/>
<dbReference type="InterPro" id="IPR024052">
    <property type="entry name" value="Phosphopentomutase_DeoB_cap_sf"/>
</dbReference>
<dbReference type="GO" id="GO:0000287">
    <property type="term" value="F:magnesium ion binding"/>
    <property type="evidence" value="ECO:0007669"/>
    <property type="project" value="UniProtKB-UniRule"/>
</dbReference>
<feature type="binding site" evidence="6">
    <location>
        <position position="323"/>
    </location>
    <ligand>
        <name>Mn(2+)</name>
        <dbReference type="ChEBI" id="CHEBI:29035"/>
        <label>1</label>
    </ligand>
</feature>
<dbReference type="InterPro" id="IPR010045">
    <property type="entry name" value="DeoB"/>
</dbReference>
<dbReference type="NCBIfam" id="TIGR01696">
    <property type="entry name" value="deoB"/>
    <property type="match status" value="1"/>
</dbReference>
<feature type="binding site" evidence="6">
    <location>
        <position position="9"/>
    </location>
    <ligand>
        <name>Mn(2+)</name>
        <dbReference type="ChEBI" id="CHEBI:29035"/>
        <label>1</label>
    </ligand>
</feature>
<feature type="binding site" evidence="6">
    <location>
        <position position="322"/>
    </location>
    <ligand>
        <name>Mn(2+)</name>
        <dbReference type="ChEBI" id="CHEBI:29035"/>
        <label>1</label>
    </ligand>
</feature>
<keyword evidence="10" id="KW-1185">Reference proteome</keyword>
<dbReference type="GO" id="GO:0030145">
    <property type="term" value="F:manganese ion binding"/>
    <property type="evidence" value="ECO:0007669"/>
    <property type="project" value="UniProtKB-UniRule"/>
</dbReference>
<gene>
    <name evidence="6" type="primary">deoB</name>
    <name evidence="9" type="ORF">SAMN04489866_101114</name>
</gene>
<dbReference type="PANTHER" id="PTHR21110:SF0">
    <property type="entry name" value="PHOSPHOPENTOMUTASE"/>
    <property type="match status" value="1"/>
</dbReference>
<sequence length="390" mass="42697">MKIILMVLDSLGIGATPDAQQFGDAADVNTLATVLKHLPKNKEPVHLKELGLTELQKEHPRAGTAFTAKATEASKGKDTVVGHWEIAGLISDKAFPVFPEGFPRQMIDHIKAVSQREVLCNRPASGTEIIQDLGPTHMETGALIVYTSSDSVLQIAAHESIVPLDELYALCERLRHDFTAPDECVNRIIARPFIGPATGPFTRTANRRDYTVPAPEGHLLTALSAADVPIYAVGKISSIFPNVTFNGTFPGHNNDEAVQSTLQIAQEISHGFVFVNLVDFDMLYGHRRDPEGYAQAFLDFDEQLPAILKTLKQEDWLILTADHGCDPGAAGTDHTREKTPVVFYSPQIRHGQYLGECSTFADIAHTIANLFEVTYQGAGRSFVSRLTKTN</sequence>
<evidence type="ECO:0000256" key="4">
    <source>
        <dbReference type="ARBA" id="ARBA00023211"/>
    </source>
</evidence>
<evidence type="ECO:0000256" key="6">
    <source>
        <dbReference type="HAMAP-Rule" id="MF_00740"/>
    </source>
</evidence>
<dbReference type="PANTHER" id="PTHR21110">
    <property type="entry name" value="PHOSPHOPENTOMUTASE"/>
    <property type="match status" value="1"/>
</dbReference>
<keyword evidence="4 6" id="KW-0464">Manganese</keyword>
<dbReference type="SUPFAM" id="SSF53649">
    <property type="entry name" value="Alkaline phosphatase-like"/>
    <property type="match status" value="1"/>
</dbReference>
<organism evidence="9 10">
    <name type="scientific">Peptococcus niger</name>
    <dbReference type="NCBI Taxonomy" id="2741"/>
    <lineage>
        <taxon>Bacteria</taxon>
        <taxon>Bacillati</taxon>
        <taxon>Bacillota</taxon>
        <taxon>Clostridia</taxon>
        <taxon>Eubacteriales</taxon>
        <taxon>Peptococcaceae</taxon>
        <taxon>Peptococcus</taxon>
    </lineage>
</organism>
<evidence type="ECO:0000256" key="1">
    <source>
        <dbReference type="ARBA" id="ARBA00010373"/>
    </source>
</evidence>
<name>A0A1G6RV23_PEPNI</name>
<dbReference type="InterPro" id="IPR006124">
    <property type="entry name" value="Metalloenzyme"/>
</dbReference>
<feature type="domain" description="Metalloenzyme" evidence="8">
    <location>
        <begin position="1"/>
        <end position="373"/>
    </location>
</feature>
<comment type="catalytic activity">
    <reaction evidence="6">
        <text>2-deoxy-alpha-D-ribose 1-phosphate = 2-deoxy-D-ribose 5-phosphate</text>
        <dbReference type="Rhea" id="RHEA:27658"/>
        <dbReference type="ChEBI" id="CHEBI:57259"/>
        <dbReference type="ChEBI" id="CHEBI:62877"/>
        <dbReference type="EC" id="5.4.2.7"/>
    </reaction>
</comment>
<dbReference type="Proteomes" id="UP000198995">
    <property type="component" value="Unassembled WGS sequence"/>
</dbReference>
<dbReference type="EC" id="5.4.2.7" evidence="6 7"/>
<dbReference type="GO" id="GO:0006015">
    <property type="term" value="P:5-phosphoribose 1-diphosphate biosynthetic process"/>
    <property type="evidence" value="ECO:0007669"/>
    <property type="project" value="UniProtKB-UniPathway"/>
</dbReference>
<protein>
    <recommendedName>
        <fullName evidence="6 7">Phosphopentomutase</fullName>
        <ecNumber evidence="6 7">5.4.2.7</ecNumber>
    </recommendedName>
    <alternativeName>
        <fullName evidence="6">Phosphodeoxyribomutase</fullName>
    </alternativeName>
</protein>
<dbReference type="Pfam" id="PF01676">
    <property type="entry name" value="Metalloenzyme"/>
    <property type="match status" value="1"/>
</dbReference>
<accession>A0A1G6RV23</accession>
<evidence type="ECO:0000256" key="7">
    <source>
        <dbReference type="NCBIfam" id="TIGR01696"/>
    </source>
</evidence>
<dbReference type="PIRSF" id="PIRSF001491">
    <property type="entry name" value="Ppentomutase"/>
    <property type="match status" value="1"/>
</dbReference>
<evidence type="ECO:0000313" key="10">
    <source>
        <dbReference type="Proteomes" id="UP000198995"/>
    </source>
</evidence>
<dbReference type="OrthoDB" id="9769930at2"/>
<dbReference type="RefSeq" id="WP_091790811.1">
    <property type="nucleotide sequence ID" value="NZ_FNAF01000001.1"/>
</dbReference>
<dbReference type="GO" id="GO:0006018">
    <property type="term" value="P:2-deoxyribose 1-phosphate catabolic process"/>
    <property type="evidence" value="ECO:0007669"/>
    <property type="project" value="UniProtKB-UniRule"/>
</dbReference>
<evidence type="ECO:0000256" key="3">
    <source>
        <dbReference type="ARBA" id="ARBA00022723"/>
    </source>
</evidence>
<reference evidence="9 10" key="1">
    <citation type="submission" date="2016-10" db="EMBL/GenBank/DDBJ databases">
        <authorList>
            <person name="de Groot N.N."/>
        </authorList>
    </citation>
    <scope>NUCLEOTIDE SEQUENCE [LARGE SCALE GENOMIC DNA]</scope>
    <source>
        <strain evidence="9 10">DSM 20475</strain>
    </source>
</reference>
<dbReference type="Gene3D" id="3.30.70.1250">
    <property type="entry name" value="Phosphopentomutase"/>
    <property type="match status" value="1"/>
</dbReference>
<evidence type="ECO:0000256" key="2">
    <source>
        <dbReference type="ARBA" id="ARBA00022490"/>
    </source>
</evidence>
<dbReference type="AlphaFoldDB" id="A0A1G6RV23"/>
<dbReference type="EMBL" id="FNAF01000001">
    <property type="protein sequence ID" value="SDD07775.1"/>
    <property type="molecule type" value="Genomic_DNA"/>
</dbReference>